<dbReference type="Proteomes" id="UP000316626">
    <property type="component" value="Unassembled WGS sequence"/>
</dbReference>
<keyword evidence="1" id="KW-1133">Transmembrane helix</keyword>
<keyword evidence="1" id="KW-0812">Transmembrane</keyword>
<proteinExistence type="predicted"/>
<dbReference type="InterPro" id="IPR025436">
    <property type="entry name" value="DUF4179"/>
</dbReference>
<reference evidence="3 4" key="1">
    <citation type="submission" date="2019-06" db="EMBL/GenBank/DDBJ databases">
        <title>Psychrobacillus vulpis sp. nov., a new species isolated from feces of a red fox that inhabits in The Tablas de Daimiel Natural Park, Albacete, Spain.</title>
        <authorList>
            <person name="Rodriguez M."/>
            <person name="Reina J.C."/>
            <person name="Bejar V."/>
            <person name="Llamas I."/>
        </authorList>
    </citation>
    <scope>NUCLEOTIDE SEQUENCE [LARGE SCALE GENOMIC DNA]</scope>
    <source>
        <strain evidence="3 4">Z8</strain>
    </source>
</reference>
<name>A0A544TE43_9BACI</name>
<evidence type="ECO:0000313" key="3">
    <source>
        <dbReference type="EMBL" id="TQR15680.1"/>
    </source>
</evidence>
<dbReference type="Gene3D" id="2.60.40.1630">
    <property type="entry name" value="bacillus anthracis domain"/>
    <property type="match status" value="1"/>
</dbReference>
<sequence length="329" mass="37648">MNEKDFIKIDIDKIEPVELSDWEKKIIEKRILHASKKRSNKKIKWISAIAMTTLIVTSSKIWLPAVADRLPIVQQLIQVNDNPQLQVFSDYATIINQKDESNGSTIELAEAFFDGSIISISYEMKHDKPMYRNPLFWMDHLEVNGNTLSTLSQQIIRKDDYTWIGMFTARVSDEVIDETINVQWSPKELKGIDSTTLVEGDWNYQLKLTPTKANSKKLNIPFGDEQYQLVYNKITMGKYATTLYFEGNLDWDTEVLMLDIKDNRGNVYENVGTSSFKSGPGRVNGYTELFVPDTDIQTLIISPTIRVVDEKTLAAKELIPLPTIKISLE</sequence>
<protein>
    <submittedName>
        <fullName evidence="3">DUF4179 domain-containing protein</fullName>
    </submittedName>
</protein>
<comment type="caution">
    <text evidence="3">The sequence shown here is derived from an EMBL/GenBank/DDBJ whole genome shotgun (WGS) entry which is preliminary data.</text>
</comment>
<feature type="transmembrane region" description="Helical" evidence="1">
    <location>
        <begin position="45"/>
        <end position="63"/>
    </location>
</feature>
<gene>
    <name evidence="3" type="ORF">FG384_19190</name>
</gene>
<organism evidence="3 4">
    <name type="scientific">Psychrobacillus vulpis</name>
    <dbReference type="NCBI Taxonomy" id="2325572"/>
    <lineage>
        <taxon>Bacteria</taxon>
        <taxon>Bacillati</taxon>
        <taxon>Bacillota</taxon>
        <taxon>Bacilli</taxon>
        <taxon>Bacillales</taxon>
        <taxon>Bacillaceae</taxon>
        <taxon>Psychrobacillus</taxon>
    </lineage>
</organism>
<dbReference type="Gene3D" id="2.60.40.1640">
    <property type="entry name" value="Conserved domain protein"/>
    <property type="match status" value="1"/>
</dbReference>
<keyword evidence="4" id="KW-1185">Reference proteome</keyword>
<feature type="domain" description="DUF4179" evidence="2">
    <location>
        <begin position="37"/>
        <end position="125"/>
    </location>
</feature>
<accession>A0A544TE43</accession>
<evidence type="ECO:0000256" key="1">
    <source>
        <dbReference type="SAM" id="Phobius"/>
    </source>
</evidence>
<dbReference type="OrthoDB" id="2541898at2"/>
<evidence type="ECO:0000313" key="4">
    <source>
        <dbReference type="Proteomes" id="UP000316626"/>
    </source>
</evidence>
<dbReference type="AlphaFoldDB" id="A0A544TE43"/>
<evidence type="ECO:0000259" key="2">
    <source>
        <dbReference type="Pfam" id="PF13786"/>
    </source>
</evidence>
<dbReference type="EMBL" id="VDGI01000043">
    <property type="protein sequence ID" value="TQR15680.1"/>
    <property type="molecule type" value="Genomic_DNA"/>
</dbReference>
<dbReference type="RefSeq" id="WP_142644293.1">
    <property type="nucleotide sequence ID" value="NZ_VDGI01000043.1"/>
</dbReference>
<keyword evidence="1" id="KW-0472">Membrane</keyword>
<dbReference type="Pfam" id="PF13786">
    <property type="entry name" value="DUF4179"/>
    <property type="match status" value="1"/>
</dbReference>